<evidence type="ECO:0000313" key="3">
    <source>
        <dbReference type="Proteomes" id="UP000505325"/>
    </source>
</evidence>
<protein>
    <recommendedName>
        <fullName evidence="4">Fimbria/pilus periplasmic chaperone</fullName>
    </recommendedName>
</protein>
<dbReference type="Proteomes" id="UP000505325">
    <property type="component" value="Chromosome"/>
</dbReference>
<dbReference type="AlphaFoldDB" id="A0A6M8ULI2"/>
<proteinExistence type="predicted"/>
<reference evidence="2 3" key="1">
    <citation type="submission" date="2020-06" db="EMBL/GenBank/DDBJ databases">
        <title>Genome sequence of Paramixta manurensis strain PD-1.</title>
        <authorList>
            <person name="Lee C.W."/>
            <person name="Kim J."/>
        </authorList>
    </citation>
    <scope>NUCLEOTIDE SEQUENCE [LARGE SCALE GENOMIC DNA]</scope>
    <source>
        <strain evidence="2 3">PD-1</strain>
    </source>
</reference>
<dbReference type="Gene3D" id="2.60.40.10">
    <property type="entry name" value="Immunoglobulins"/>
    <property type="match status" value="1"/>
</dbReference>
<dbReference type="InterPro" id="IPR013783">
    <property type="entry name" value="Ig-like_fold"/>
</dbReference>
<evidence type="ECO:0000256" key="1">
    <source>
        <dbReference type="SAM" id="SignalP"/>
    </source>
</evidence>
<keyword evidence="3" id="KW-1185">Reference proteome</keyword>
<feature type="chain" id="PRO_5026720577" description="Fimbria/pilus periplasmic chaperone" evidence="1">
    <location>
        <begin position="24"/>
        <end position="239"/>
    </location>
</feature>
<accession>A0A6M8ULI2</accession>
<evidence type="ECO:0008006" key="4">
    <source>
        <dbReference type="Google" id="ProtNLM"/>
    </source>
</evidence>
<keyword evidence="1" id="KW-0732">Signal</keyword>
<dbReference type="EMBL" id="CP054212">
    <property type="protein sequence ID" value="QKJ88640.1"/>
    <property type="molecule type" value="Genomic_DNA"/>
</dbReference>
<evidence type="ECO:0000313" key="2">
    <source>
        <dbReference type="EMBL" id="QKJ88640.1"/>
    </source>
</evidence>
<gene>
    <name evidence="2" type="ORF">PMPD1_3726</name>
</gene>
<dbReference type="KEGG" id="pmak:PMPD1_3726"/>
<name>A0A6M8ULI2_9GAMM</name>
<dbReference type="RefSeq" id="WP_173635495.1">
    <property type="nucleotide sequence ID" value="NZ_CP054212.1"/>
</dbReference>
<feature type="signal peptide" evidence="1">
    <location>
        <begin position="1"/>
        <end position="23"/>
    </location>
</feature>
<organism evidence="2 3">
    <name type="scientific">Paramixta manurensis</name>
    <dbReference type="NCBI Taxonomy" id="2740817"/>
    <lineage>
        <taxon>Bacteria</taxon>
        <taxon>Pseudomonadati</taxon>
        <taxon>Pseudomonadota</taxon>
        <taxon>Gammaproteobacteria</taxon>
        <taxon>Enterobacterales</taxon>
        <taxon>Erwiniaceae</taxon>
        <taxon>Paramixta</taxon>
    </lineage>
</organism>
<sequence length="239" mass="27844">MKLNKTKSAILTLGLSLTLTAHIAQGIEVFPIVKEVKSETPRENYVTVKSMFQAKDSIKEDKAETQQYEFVTLELFEVKNPGADKEIFEKELGKKDPTLMFSPTRLIIPYGEEKKVRLLPLKPVSREKVYRLRIRPSYPEQALEKDKIRFAIGYDVLLRYLPEGKRTQGIELRCQNNQWTITATGTVRSEMRNLVIDGRKNKMLFNVYPDFPRTLTVNRQLAFEMDKKTYVYDQCQLKE</sequence>